<dbReference type="GO" id="GO:0046872">
    <property type="term" value="F:metal ion binding"/>
    <property type="evidence" value="ECO:0007669"/>
    <property type="project" value="UniProtKB-KW"/>
</dbReference>
<dbReference type="AlphaFoldDB" id="A0A562Q1D1"/>
<organism evidence="5 6">
    <name type="scientific">Pseudomonas duriflava</name>
    <dbReference type="NCBI Taxonomy" id="459528"/>
    <lineage>
        <taxon>Bacteria</taxon>
        <taxon>Pseudomonadati</taxon>
        <taxon>Pseudomonadota</taxon>
        <taxon>Gammaproteobacteria</taxon>
        <taxon>Pseudomonadales</taxon>
        <taxon>Pseudomonadaceae</taxon>
        <taxon>Pseudomonas</taxon>
    </lineage>
</organism>
<comment type="similarity">
    <text evidence="1">Belongs to the Gfa family.</text>
</comment>
<keyword evidence="2" id="KW-0479">Metal-binding</keyword>
<dbReference type="SUPFAM" id="SSF51316">
    <property type="entry name" value="Mss4-like"/>
    <property type="match status" value="1"/>
</dbReference>
<accession>A0A562Q1D1</accession>
<name>A0A562Q1D1_9PSED</name>
<comment type="caution">
    <text evidence="5">The sequence shown here is derived from an EMBL/GenBank/DDBJ whole genome shotgun (WGS) entry which is preliminary data.</text>
</comment>
<dbReference type="InterPro" id="IPR006913">
    <property type="entry name" value="CENP-V/GFA"/>
</dbReference>
<evidence type="ECO:0000313" key="6">
    <source>
        <dbReference type="Proteomes" id="UP000316905"/>
    </source>
</evidence>
<dbReference type="Proteomes" id="UP000316905">
    <property type="component" value="Unassembled WGS sequence"/>
</dbReference>
<evidence type="ECO:0000256" key="3">
    <source>
        <dbReference type="ARBA" id="ARBA00022833"/>
    </source>
</evidence>
<gene>
    <name evidence="5" type="ORF">IQ22_03883</name>
</gene>
<feature type="domain" description="CENP-V/GFA" evidence="4">
    <location>
        <begin position="8"/>
        <end position="46"/>
    </location>
</feature>
<dbReference type="Pfam" id="PF04828">
    <property type="entry name" value="GFA"/>
    <property type="match status" value="1"/>
</dbReference>
<evidence type="ECO:0000256" key="1">
    <source>
        <dbReference type="ARBA" id="ARBA00005495"/>
    </source>
</evidence>
<dbReference type="InterPro" id="IPR011057">
    <property type="entry name" value="Mss4-like_sf"/>
</dbReference>
<protein>
    <recommendedName>
        <fullName evidence="4">CENP-V/GFA domain-containing protein</fullName>
    </recommendedName>
</protein>
<evidence type="ECO:0000259" key="4">
    <source>
        <dbReference type="Pfam" id="PF04828"/>
    </source>
</evidence>
<keyword evidence="3" id="KW-0862">Zinc</keyword>
<keyword evidence="6" id="KW-1185">Reference proteome</keyword>
<dbReference type="GO" id="GO:0016846">
    <property type="term" value="F:carbon-sulfur lyase activity"/>
    <property type="evidence" value="ECO:0007669"/>
    <property type="project" value="InterPro"/>
</dbReference>
<reference evidence="5 6" key="1">
    <citation type="journal article" date="2015" name="Stand. Genomic Sci.">
        <title>Genomic Encyclopedia of Bacterial and Archaeal Type Strains, Phase III: the genomes of soil and plant-associated and newly described type strains.</title>
        <authorList>
            <person name="Whitman W.B."/>
            <person name="Woyke T."/>
            <person name="Klenk H.P."/>
            <person name="Zhou Y."/>
            <person name="Lilburn T.G."/>
            <person name="Beck B.J."/>
            <person name="De Vos P."/>
            <person name="Vandamme P."/>
            <person name="Eisen J.A."/>
            <person name="Garrity G."/>
            <person name="Hugenholtz P."/>
            <person name="Kyrpides N.C."/>
        </authorList>
    </citation>
    <scope>NUCLEOTIDE SEQUENCE [LARGE SCALE GENOMIC DNA]</scope>
    <source>
        <strain evidence="5 6">CGMCC 1.6858</strain>
    </source>
</reference>
<sequence length="82" mass="9161">MPSRLEKQGRCLCGAVELTISLQERCVSACHCRMCRTWGGGPLLVVHSDMPPRFNLGKGVWHIRLGRARILHGLWKPSVLSP</sequence>
<evidence type="ECO:0000256" key="2">
    <source>
        <dbReference type="ARBA" id="ARBA00022723"/>
    </source>
</evidence>
<dbReference type="Gene3D" id="3.90.1590.10">
    <property type="entry name" value="glutathione-dependent formaldehyde- activating enzyme (gfa)"/>
    <property type="match status" value="1"/>
</dbReference>
<evidence type="ECO:0000313" key="5">
    <source>
        <dbReference type="EMBL" id="TWI50489.1"/>
    </source>
</evidence>
<proteinExistence type="inferred from homology"/>
<dbReference type="EMBL" id="VLKY01000015">
    <property type="protein sequence ID" value="TWI50489.1"/>
    <property type="molecule type" value="Genomic_DNA"/>
</dbReference>